<keyword evidence="2" id="KW-1185">Reference proteome</keyword>
<protein>
    <submittedName>
        <fullName evidence="1">Uncharacterized protein</fullName>
    </submittedName>
</protein>
<evidence type="ECO:0000313" key="1">
    <source>
        <dbReference type="EMBL" id="RNM16525.1"/>
    </source>
</evidence>
<sequence>SNYFGYKISNQEKMYKIYLQAFLIPEMDALPEQLAVWRFFMRLSINCNKSFLLLNVFLLTKIELIYQ</sequence>
<dbReference type="EMBL" id="RJLS01000093">
    <property type="protein sequence ID" value="RNM16525.1"/>
    <property type="molecule type" value="Genomic_DNA"/>
</dbReference>
<dbReference type="Proteomes" id="UP000271870">
    <property type="component" value="Unassembled WGS sequence"/>
</dbReference>
<name>A0ABX9WNV5_9GAMM</name>
<gene>
    <name evidence="1" type="ORF">EFS38_20630</name>
</gene>
<feature type="non-terminal residue" evidence="1">
    <location>
        <position position="1"/>
    </location>
</feature>
<reference evidence="1 2" key="1">
    <citation type="submission" date="2018-11" db="EMBL/GenBank/DDBJ databases">
        <title>Characterization of surface water Dickeya isolates.</title>
        <authorList>
            <person name="Van Gijsegem F."/>
            <person name="Pedron J."/>
        </authorList>
    </citation>
    <scope>NUCLEOTIDE SEQUENCE [LARGE SCALE GENOMIC DNA]</scope>
    <source>
        <strain evidence="1 2">FVG10-MFV-A16</strain>
    </source>
</reference>
<organism evidence="1 2">
    <name type="scientific">Dickeya undicola</name>
    <dbReference type="NCBI Taxonomy" id="1577887"/>
    <lineage>
        <taxon>Bacteria</taxon>
        <taxon>Pseudomonadati</taxon>
        <taxon>Pseudomonadota</taxon>
        <taxon>Gammaproteobacteria</taxon>
        <taxon>Enterobacterales</taxon>
        <taxon>Pectobacteriaceae</taxon>
        <taxon>Dickeya</taxon>
    </lineage>
</organism>
<accession>A0ABX9WNV5</accession>
<dbReference type="RefSeq" id="WP_236640336.1">
    <property type="nucleotide sequence ID" value="NZ_RJLS01000093.1"/>
</dbReference>
<proteinExistence type="predicted"/>
<evidence type="ECO:0000313" key="2">
    <source>
        <dbReference type="Proteomes" id="UP000271870"/>
    </source>
</evidence>
<comment type="caution">
    <text evidence="1">The sequence shown here is derived from an EMBL/GenBank/DDBJ whole genome shotgun (WGS) entry which is preliminary data.</text>
</comment>